<gene>
    <name evidence="1" type="ORF">GCM10022291_15980</name>
</gene>
<dbReference type="InterPro" id="IPR008979">
    <property type="entry name" value="Galactose-bd-like_sf"/>
</dbReference>
<reference evidence="2" key="1">
    <citation type="journal article" date="2019" name="Int. J. Syst. Evol. Microbiol.">
        <title>The Global Catalogue of Microorganisms (GCM) 10K type strain sequencing project: providing services to taxonomists for standard genome sequencing and annotation.</title>
        <authorList>
            <consortium name="The Broad Institute Genomics Platform"/>
            <consortium name="The Broad Institute Genome Sequencing Center for Infectious Disease"/>
            <person name="Wu L."/>
            <person name="Ma J."/>
        </authorList>
    </citation>
    <scope>NUCLEOTIDE SEQUENCE [LARGE SCALE GENOMIC DNA]</scope>
    <source>
        <strain evidence="2">JCM 17630</strain>
    </source>
</reference>
<organism evidence="1 2">
    <name type="scientific">Postechiella marina</name>
    <dbReference type="NCBI Taxonomy" id="943941"/>
    <lineage>
        <taxon>Bacteria</taxon>
        <taxon>Pseudomonadati</taxon>
        <taxon>Bacteroidota</taxon>
        <taxon>Flavobacteriia</taxon>
        <taxon>Flavobacteriales</taxon>
        <taxon>Flavobacteriaceae</taxon>
        <taxon>Postechiella</taxon>
    </lineage>
</organism>
<protein>
    <submittedName>
        <fullName evidence="1">Uncharacterized protein</fullName>
    </submittedName>
</protein>
<dbReference type="EMBL" id="BAABCA010000003">
    <property type="protein sequence ID" value="GAA4235060.1"/>
    <property type="molecule type" value="Genomic_DNA"/>
</dbReference>
<dbReference type="Proteomes" id="UP001501496">
    <property type="component" value="Unassembled WGS sequence"/>
</dbReference>
<proteinExistence type="predicted"/>
<sequence>MLIVMGCNDDDRNLTLPSHSIVESSHQYAGNAVQVNQEISFADVSHGVVSRTWSLPDGVAATILKLDKDVSNREAIRQALSNRDNLTEEEIENLESQLRIGDETLLPSFDEPILKLSFPEAGIYELTVIQEFEENPFIRNEIEPTDSNIVETVFIITVSDPIRFTNVQGTFLNSDGSLGETFNVTNNALAQVEAGQTVRYTFDVSGAVDEININADGGIIVPGSLVNNPELGNGMVDIKYNGLSNYDLTLTAYKIEPDSDRSITFTNAITVVPSSAPFILTGAIIEQMDERISIPFNGEFASIAGDVSTNFTVKLFDQANTFVKNLNIATITNNADNLTLLDITLSEPIYSTDNIKVSYDGNASLESTDTRTPEAFTDQPVAMYAPNLANNNIADGVTTNWTIVDPNGAYEISTEQAFTGDTSIKITKNGESGNFRIRTPFGATVSIDLNKQYVTRARVYIDPTVATPGGLKIHSLGSAPWWGINQNLSNINKGEWVMLERIIPFPKNSYTNFDIRVDGTSDTIIYIDDIYIGEYEVRP</sequence>
<accession>A0ABP8C839</accession>
<evidence type="ECO:0000313" key="2">
    <source>
        <dbReference type="Proteomes" id="UP001501496"/>
    </source>
</evidence>
<comment type="caution">
    <text evidence="1">The sequence shown here is derived from an EMBL/GenBank/DDBJ whole genome shotgun (WGS) entry which is preliminary data.</text>
</comment>
<dbReference type="Gene3D" id="2.60.120.260">
    <property type="entry name" value="Galactose-binding domain-like"/>
    <property type="match status" value="1"/>
</dbReference>
<keyword evidence="2" id="KW-1185">Reference proteome</keyword>
<dbReference type="SUPFAM" id="SSF49785">
    <property type="entry name" value="Galactose-binding domain-like"/>
    <property type="match status" value="1"/>
</dbReference>
<evidence type="ECO:0000313" key="1">
    <source>
        <dbReference type="EMBL" id="GAA4235060.1"/>
    </source>
</evidence>
<name>A0ABP8C839_9FLAO</name>